<dbReference type="AlphaFoldDB" id="A0AAV2YTL9"/>
<name>A0AAV2YTL9_9STRA</name>
<organism evidence="3 4">
    <name type="scientific">Lagenidium giganteum</name>
    <dbReference type="NCBI Taxonomy" id="4803"/>
    <lineage>
        <taxon>Eukaryota</taxon>
        <taxon>Sar</taxon>
        <taxon>Stramenopiles</taxon>
        <taxon>Oomycota</taxon>
        <taxon>Peronosporomycetes</taxon>
        <taxon>Pythiales</taxon>
        <taxon>Pythiaceae</taxon>
    </lineage>
</organism>
<reference evidence="3" key="1">
    <citation type="submission" date="2022-11" db="EMBL/GenBank/DDBJ databases">
        <authorList>
            <person name="Morgan W.R."/>
            <person name="Tartar A."/>
        </authorList>
    </citation>
    <scope>NUCLEOTIDE SEQUENCE</scope>
    <source>
        <strain evidence="3">ARSEF 373</strain>
    </source>
</reference>
<evidence type="ECO:0000313" key="4">
    <source>
        <dbReference type="Proteomes" id="UP001146120"/>
    </source>
</evidence>
<feature type="region of interest" description="Disordered" evidence="2">
    <location>
        <begin position="8"/>
        <end position="32"/>
    </location>
</feature>
<sequence>MVEALRQGALVSASSPQQHQPFDALTPRQERHPSLPDHLLERVLLLEQQNAYLHEELGHTRLLLSNNSQLQDDDKIPKDALKMVQHLTSACIMITMTVSDEVNRLSQALASKCQNDMLLQQRDQQKAALLFAEGLDVLDTSFRAFTDESRLRSDHMEQRLAAAMQHHANSASSTEAAHELAVMKHHNELDQTVAILQNQLTQLRADIEAERNERWQQEQQRSQWVADLRAALTKTDASIETRMQAQMERIGGKLAADKSEIVRMLDEQRGLVTAYDLKRISTQMMEFSRINDHMLALERWVHTEHGHIRRIMQWVLTEIESRSLTLVTELTAVLTSFNQHLHHAQDDVHACVTNVQQAINRDFSVLHRKVNALEEVMPLEVQARQKSDDKLRRRLEDVIKSLSRAISTVRDQATCPDSNLAVRVADLEQAQQSIVATTAQQHDVMKETIEAFVRDSDAMLARVAAQIDSTPPRTSVPQDNLVIDHIRVASEAAAINSAQLKELEQTYTSANAHIRTQVKRMEQAYTRAVSDVKAFATYQATTSREEVATLKSVVTAIQADLDVKKCIGASVDSVVERTLVDQMAGVHRAVRAVEAALSLMQERLAEHSQWQQHLQAQLWRQELAGPRGGSQQELVVHL</sequence>
<dbReference type="EMBL" id="DAKRPA010000118">
    <property type="protein sequence ID" value="DAZ98027.1"/>
    <property type="molecule type" value="Genomic_DNA"/>
</dbReference>
<gene>
    <name evidence="3" type="ORF">N0F65_004517</name>
</gene>
<protein>
    <submittedName>
        <fullName evidence="3">Uncharacterized protein</fullName>
    </submittedName>
</protein>
<feature type="coiled-coil region" evidence="1">
    <location>
        <begin position="186"/>
        <end position="220"/>
    </location>
</feature>
<keyword evidence="4" id="KW-1185">Reference proteome</keyword>
<accession>A0AAV2YTL9</accession>
<evidence type="ECO:0000313" key="3">
    <source>
        <dbReference type="EMBL" id="DAZ98027.1"/>
    </source>
</evidence>
<dbReference type="Proteomes" id="UP001146120">
    <property type="component" value="Unassembled WGS sequence"/>
</dbReference>
<proteinExistence type="predicted"/>
<evidence type="ECO:0000256" key="2">
    <source>
        <dbReference type="SAM" id="MobiDB-lite"/>
    </source>
</evidence>
<comment type="caution">
    <text evidence="3">The sequence shown here is derived from an EMBL/GenBank/DDBJ whole genome shotgun (WGS) entry which is preliminary data.</text>
</comment>
<reference evidence="3" key="2">
    <citation type="journal article" date="2023" name="Microbiol Resour">
        <title>Decontamination and Annotation of the Draft Genome Sequence of the Oomycete Lagenidium giganteum ARSEF 373.</title>
        <authorList>
            <person name="Morgan W.R."/>
            <person name="Tartar A."/>
        </authorList>
    </citation>
    <scope>NUCLEOTIDE SEQUENCE</scope>
    <source>
        <strain evidence="3">ARSEF 373</strain>
    </source>
</reference>
<evidence type="ECO:0000256" key="1">
    <source>
        <dbReference type="SAM" id="Coils"/>
    </source>
</evidence>
<keyword evidence="1" id="KW-0175">Coiled coil</keyword>